<feature type="compositionally biased region" description="Polar residues" evidence="14">
    <location>
        <begin position="356"/>
        <end position="378"/>
    </location>
</feature>
<evidence type="ECO:0000256" key="11">
    <source>
        <dbReference type="PIRSR" id="PIRSR601384-1"/>
    </source>
</evidence>
<feature type="binding site" evidence="12">
    <location>
        <position position="189"/>
    </location>
    <ligand>
        <name>Zn(2+)</name>
        <dbReference type="ChEBI" id="CHEBI:29105"/>
        <note>catalytic</note>
    </ligand>
</feature>
<comment type="similarity">
    <text evidence="2 13">Belongs to the peptidase M35 family.</text>
</comment>
<feature type="compositionally biased region" description="Acidic residues" evidence="14">
    <location>
        <begin position="247"/>
        <end position="295"/>
    </location>
</feature>
<dbReference type="GO" id="GO:0005576">
    <property type="term" value="C:extracellular region"/>
    <property type="evidence" value="ECO:0007669"/>
    <property type="project" value="UniProtKB-SubCell"/>
</dbReference>
<protein>
    <recommendedName>
        <fullName evidence="13">Neutral protease 2</fullName>
        <ecNumber evidence="13">3.4.24.39</ecNumber>
    </recommendedName>
    <alternativeName>
        <fullName evidence="13">Deuterolysin</fullName>
    </alternativeName>
</protein>
<dbReference type="GO" id="GO:0004222">
    <property type="term" value="F:metalloendopeptidase activity"/>
    <property type="evidence" value="ECO:0007669"/>
    <property type="project" value="InterPro"/>
</dbReference>
<evidence type="ECO:0000256" key="4">
    <source>
        <dbReference type="ARBA" id="ARBA00022685"/>
    </source>
</evidence>
<dbReference type="InterPro" id="IPR050414">
    <property type="entry name" value="Fungal_M35_metalloproteases"/>
</dbReference>
<evidence type="ECO:0000256" key="10">
    <source>
        <dbReference type="ARBA" id="ARBA00023145"/>
    </source>
</evidence>
<evidence type="ECO:0000256" key="14">
    <source>
        <dbReference type="SAM" id="MobiDB-lite"/>
    </source>
</evidence>
<dbReference type="GO" id="GO:0006508">
    <property type="term" value="P:proteolysis"/>
    <property type="evidence" value="ECO:0007669"/>
    <property type="project" value="UniProtKB-KW"/>
</dbReference>
<dbReference type="PRINTS" id="PR00768">
    <property type="entry name" value="DEUTEROLYSIN"/>
</dbReference>
<dbReference type="SUPFAM" id="SSF55486">
    <property type="entry name" value="Metalloproteases ('zincins'), catalytic domain"/>
    <property type="match status" value="1"/>
</dbReference>
<dbReference type="InterPro" id="IPR001384">
    <property type="entry name" value="Peptidase_M35"/>
</dbReference>
<feature type="signal peptide" evidence="13">
    <location>
        <begin position="1"/>
        <end position="18"/>
    </location>
</feature>
<keyword evidence="9 13" id="KW-0482">Metalloprotease</keyword>
<name>A0AAJ0G2M2_9HYPO</name>
<comment type="subcellular location">
    <subcellularLocation>
        <location evidence="13">Secreted</location>
    </subcellularLocation>
</comment>
<keyword evidence="13" id="KW-0964">Secreted</keyword>
<feature type="chain" id="PRO_5042313176" description="Neutral protease 2" evidence="13">
    <location>
        <begin position="19"/>
        <end position="378"/>
    </location>
</feature>
<evidence type="ECO:0000256" key="2">
    <source>
        <dbReference type="ARBA" id="ARBA00010279"/>
    </source>
</evidence>
<dbReference type="Gene3D" id="3.40.390.10">
    <property type="entry name" value="Collagenase (Catalytic Domain)"/>
    <property type="match status" value="1"/>
</dbReference>
<evidence type="ECO:0000256" key="7">
    <source>
        <dbReference type="ARBA" id="ARBA00022801"/>
    </source>
</evidence>
<keyword evidence="6 13" id="KW-0732">Signal</keyword>
<proteinExistence type="inferred from homology"/>
<keyword evidence="4 13" id="KW-0165">Cleavage on pair of basic residues</keyword>
<feature type="compositionally biased region" description="Polar residues" evidence="14">
    <location>
        <begin position="302"/>
        <end position="349"/>
    </location>
</feature>
<dbReference type="AlphaFoldDB" id="A0AAJ0G2M2"/>
<evidence type="ECO:0000313" key="16">
    <source>
        <dbReference type="Proteomes" id="UP001251528"/>
    </source>
</evidence>
<evidence type="ECO:0000256" key="9">
    <source>
        <dbReference type="ARBA" id="ARBA00023049"/>
    </source>
</evidence>
<feature type="active site" evidence="11">
    <location>
        <position position="186"/>
    </location>
</feature>
<keyword evidence="5 12" id="KW-0479">Metal-binding</keyword>
<dbReference type="Proteomes" id="UP001251528">
    <property type="component" value="Unassembled WGS sequence"/>
</dbReference>
<dbReference type="EMBL" id="JASWJB010000003">
    <property type="protein sequence ID" value="KAK2616732.1"/>
    <property type="molecule type" value="Genomic_DNA"/>
</dbReference>
<evidence type="ECO:0000256" key="1">
    <source>
        <dbReference type="ARBA" id="ARBA00001187"/>
    </source>
</evidence>
<dbReference type="PANTHER" id="PTHR37016">
    <property type="match status" value="1"/>
</dbReference>
<dbReference type="InterPro" id="IPR024079">
    <property type="entry name" value="MetalloPept_cat_dom_sf"/>
</dbReference>
<keyword evidence="10" id="KW-0865">Zymogen</keyword>
<dbReference type="Pfam" id="PF02102">
    <property type="entry name" value="Peptidase_M35"/>
    <property type="match status" value="1"/>
</dbReference>
<sequence length="378" mass="41760">MRYFSILAALTLMRAAAGGLISKRSIRPPNKSEQKEVRRTCLVNGSMPLFRPTILGKRNLDQSCSNYPERIRTAYTDCAARARAGAAAASSGSSDLMQAVFKTEDTNTRNRVARQLKQIADECSKRGDGITPVSCGPNLCQAKTSAAETLMNKDGQPGVDPIALCDIKEADRSCDGQDIGDMLLHEMSHSWGKTDDKGYGMENIQNLETSVSLDNADSYTRFAKAVHLKCKVQDMQRGGSSPGGQEPTEEGEEPTQEGEEPTQEGEEPTQEGEEPTQEGEEPTQEGEEPTQEGEEPTQQGEWPTQQGEWPTQQGEWPTQQGEWPTQQGEWPTQQGEWPTQQGEWPTQQGEWPAQQGEWSAQQGEWPTQQGEWPTQQGE</sequence>
<reference evidence="15" key="1">
    <citation type="submission" date="2023-06" db="EMBL/GenBank/DDBJ databases">
        <title>Conoideocrella luteorostrata (Hypocreales: Clavicipitaceae), a potential biocontrol fungus for elongate hemlock scale in United States Christmas tree production areas.</title>
        <authorList>
            <person name="Barrett H."/>
            <person name="Lovett B."/>
            <person name="Macias A.M."/>
            <person name="Stajich J.E."/>
            <person name="Kasson M.T."/>
        </authorList>
    </citation>
    <scope>NUCLEOTIDE SEQUENCE</scope>
    <source>
        <strain evidence="15">ARSEF 14590</strain>
    </source>
</reference>
<feature type="binding site" evidence="12">
    <location>
        <position position="196"/>
    </location>
    <ligand>
        <name>Zn(2+)</name>
        <dbReference type="ChEBI" id="CHEBI:29105"/>
        <note>catalytic</note>
    </ligand>
</feature>
<keyword evidence="7 13" id="KW-0378">Hydrolase</keyword>
<dbReference type="GO" id="GO:0046872">
    <property type="term" value="F:metal ion binding"/>
    <property type="evidence" value="ECO:0007669"/>
    <property type="project" value="UniProtKB-KW"/>
</dbReference>
<dbReference type="EC" id="3.4.24.39" evidence="13"/>
<comment type="cofactor">
    <cofactor evidence="12 13">
        <name>Zn(2+)</name>
        <dbReference type="ChEBI" id="CHEBI:29105"/>
    </cofactor>
    <text evidence="12 13">Binds 1 zinc ion per subunit.</text>
</comment>
<evidence type="ECO:0000256" key="6">
    <source>
        <dbReference type="ARBA" id="ARBA00022729"/>
    </source>
</evidence>
<evidence type="ECO:0000256" key="8">
    <source>
        <dbReference type="ARBA" id="ARBA00022833"/>
    </source>
</evidence>
<comment type="function">
    <text evidence="13">Secreted metalloproteinase that allows assimilation of proteinaceous substrates. Shows high activities on basic nuclear substrates such as histone and protamine.</text>
</comment>
<evidence type="ECO:0000256" key="5">
    <source>
        <dbReference type="ARBA" id="ARBA00022723"/>
    </source>
</evidence>
<keyword evidence="8 12" id="KW-0862">Zinc</keyword>
<feature type="region of interest" description="Disordered" evidence="14">
    <location>
        <begin position="234"/>
        <end position="378"/>
    </location>
</feature>
<accession>A0AAJ0G2M2</accession>
<evidence type="ECO:0000256" key="12">
    <source>
        <dbReference type="PIRSR" id="PIRSR601384-2"/>
    </source>
</evidence>
<evidence type="ECO:0000256" key="13">
    <source>
        <dbReference type="RuleBase" id="RU361126"/>
    </source>
</evidence>
<keyword evidence="16" id="KW-1185">Reference proteome</keyword>
<gene>
    <name evidence="15" type="ORF">QQS21_000344</name>
</gene>
<comment type="catalytic activity">
    <reaction evidence="1 13">
        <text>Preferential cleavage of bonds with hydrophobic residues in P1'. Also 3-Asn-|-Gln-4 and 8-Gly-|-Ser-9 bonds in insulin B chain.</text>
        <dbReference type="EC" id="3.4.24.39"/>
    </reaction>
</comment>
<comment type="caution">
    <text evidence="15">The sequence shown here is derived from an EMBL/GenBank/DDBJ whole genome shotgun (WGS) entry which is preliminary data.</text>
</comment>
<keyword evidence="3 13" id="KW-0645">Protease</keyword>
<evidence type="ECO:0000256" key="3">
    <source>
        <dbReference type="ARBA" id="ARBA00022670"/>
    </source>
</evidence>
<feature type="binding site" evidence="12">
    <location>
        <position position="185"/>
    </location>
    <ligand>
        <name>Zn(2+)</name>
        <dbReference type="ChEBI" id="CHEBI:29105"/>
        <note>catalytic</note>
    </ligand>
</feature>
<evidence type="ECO:0000313" key="15">
    <source>
        <dbReference type="EMBL" id="KAK2616732.1"/>
    </source>
</evidence>
<dbReference type="PANTHER" id="PTHR37016:SF3">
    <property type="entry name" value="NEUTRAL PROTEASE 2-RELATED"/>
    <property type="match status" value="1"/>
</dbReference>
<organism evidence="15 16">
    <name type="scientific">Conoideocrella luteorostrata</name>
    <dbReference type="NCBI Taxonomy" id="1105319"/>
    <lineage>
        <taxon>Eukaryota</taxon>
        <taxon>Fungi</taxon>
        <taxon>Dikarya</taxon>
        <taxon>Ascomycota</taxon>
        <taxon>Pezizomycotina</taxon>
        <taxon>Sordariomycetes</taxon>
        <taxon>Hypocreomycetidae</taxon>
        <taxon>Hypocreales</taxon>
        <taxon>Clavicipitaceae</taxon>
        <taxon>Conoideocrella</taxon>
    </lineage>
</organism>